<dbReference type="HOGENOM" id="CLU_1963109_0_0_1"/>
<accession>A0A0E0EBE9</accession>
<name>A0A0E0EBE9_9ORYZ</name>
<reference evidence="1" key="1">
    <citation type="submission" date="2015-04" db="UniProtKB">
        <authorList>
            <consortium name="EnsemblPlants"/>
        </authorList>
    </citation>
    <scope>IDENTIFICATION</scope>
</reference>
<dbReference type="AlphaFoldDB" id="A0A0E0EBE9"/>
<evidence type="ECO:0000313" key="1">
    <source>
        <dbReference type="EnsemblPlants" id="OMERI07G11620.1"/>
    </source>
</evidence>
<evidence type="ECO:0000313" key="2">
    <source>
        <dbReference type="Proteomes" id="UP000008021"/>
    </source>
</evidence>
<organism evidence="1">
    <name type="scientific">Oryza meridionalis</name>
    <dbReference type="NCBI Taxonomy" id="40149"/>
    <lineage>
        <taxon>Eukaryota</taxon>
        <taxon>Viridiplantae</taxon>
        <taxon>Streptophyta</taxon>
        <taxon>Embryophyta</taxon>
        <taxon>Tracheophyta</taxon>
        <taxon>Spermatophyta</taxon>
        <taxon>Magnoliopsida</taxon>
        <taxon>Liliopsida</taxon>
        <taxon>Poales</taxon>
        <taxon>Poaceae</taxon>
        <taxon>BOP clade</taxon>
        <taxon>Oryzoideae</taxon>
        <taxon>Oryzeae</taxon>
        <taxon>Oryzinae</taxon>
        <taxon>Oryza</taxon>
    </lineage>
</organism>
<dbReference type="Gramene" id="OMERI07G11620.1">
    <property type="protein sequence ID" value="OMERI07G11620.1"/>
    <property type="gene ID" value="OMERI07G11620"/>
</dbReference>
<reference evidence="1" key="2">
    <citation type="submission" date="2018-05" db="EMBL/GenBank/DDBJ databases">
        <title>OmerRS3 (Oryza meridionalis Reference Sequence Version 3).</title>
        <authorList>
            <person name="Zhang J."/>
            <person name="Kudrna D."/>
            <person name="Lee S."/>
            <person name="Talag J."/>
            <person name="Welchert J."/>
            <person name="Wing R.A."/>
        </authorList>
    </citation>
    <scope>NUCLEOTIDE SEQUENCE [LARGE SCALE GENOMIC DNA]</scope>
    <source>
        <strain evidence="1">cv. OR44</strain>
    </source>
</reference>
<protein>
    <submittedName>
        <fullName evidence="1">Uncharacterized protein</fullName>
    </submittedName>
</protein>
<sequence>MEKMRNRFLKVAKCPFLPGDDKVIHRVDEVKALDLLSVGTVTTRRAGGAMGASEQRTATAALAFARITSTSYTRCSGAHRGSRAQWRCLRCRGVALVPPPDATRNVGVAATAAVHRNRSSPPSARLPP</sequence>
<dbReference type="EnsemblPlants" id="OMERI07G11620.1">
    <property type="protein sequence ID" value="OMERI07G11620.1"/>
    <property type="gene ID" value="OMERI07G11620"/>
</dbReference>
<proteinExistence type="predicted"/>
<keyword evidence="2" id="KW-1185">Reference proteome</keyword>
<dbReference type="Proteomes" id="UP000008021">
    <property type="component" value="Chromosome 7"/>
</dbReference>